<feature type="domain" description="Rieske" evidence="10">
    <location>
        <begin position="19"/>
        <end position="84"/>
    </location>
</feature>
<dbReference type="PANTHER" id="PTHR21496">
    <property type="entry name" value="FERREDOXIN-RELATED"/>
    <property type="match status" value="1"/>
</dbReference>
<keyword evidence="12" id="KW-1185">Reference proteome</keyword>
<protein>
    <recommendedName>
        <fullName evidence="9 10">Rieske domain-containing protein</fullName>
    </recommendedName>
</protein>
<evidence type="ECO:0000256" key="6">
    <source>
        <dbReference type="ARBA" id="ARBA00023004"/>
    </source>
</evidence>
<reference evidence="11" key="2">
    <citation type="submission" date="2025-08" db="UniProtKB">
        <authorList>
            <consortium name="Ensembl"/>
        </authorList>
    </citation>
    <scope>IDENTIFICATION</scope>
</reference>
<evidence type="ECO:0000256" key="3">
    <source>
        <dbReference type="ARBA" id="ARBA00022723"/>
    </source>
</evidence>
<proteinExistence type="predicted"/>
<reference evidence="11" key="3">
    <citation type="submission" date="2025-09" db="UniProtKB">
        <authorList>
            <consortium name="Ensembl"/>
        </authorList>
    </citation>
    <scope>IDENTIFICATION</scope>
</reference>
<dbReference type="OMA" id="ISIAIWY"/>
<keyword evidence="3" id="KW-0479">Metal-binding</keyword>
<dbReference type="InterPro" id="IPR036922">
    <property type="entry name" value="Rieske_2Fe-2S_sf"/>
</dbReference>
<reference evidence="12" key="1">
    <citation type="submission" date="2018-12" db="EMBL/GenBank/DDBJ databases">
        <authorList>
            <person name="Yazar S."/>
        </authorList>
    </citation>
    <scope>NUCLEOTIDE SEQUENCE [LARGE SCALE GENOMIC DNA]</scope>
</reference>
<dbReference type="Gene3D" id="2.102.10.10">
    <property type="entry name" value="Rieske [2Fe-2S] iron-sulphur domain"/>
    <property type="match status" value="1"/>
</dbReference>
<accession>A0A4X2L031</accession>
<dbReference type="PANTHER" id="PTHR21496:SF0">
    <property type="entry name" value="RIESKE DOMAIN-CONTAINING PROTEIN"/>
    <property type="match status" value="1"/>
</dbReference>
<dbReference type="CDD" id="cd03467">
    <property type="entry name" value="Rieske"/>
    <property type="match status" value="1"/>
</dbReference>
<keyword evidence="4" id="KW-0677">Repeat</keyword>
<dbReference type="GeneTree" id="ENSGT00390000018225"/>
<evidence type="ECO:0000256" key="1">
    <source>
        <dbReference type="ARBA" id="ARBA00022553"/>
    </source>
</evidence>
<comment type="cofactor">
    <cofactor evidence="8">
        <name>[2Fe-2S] cluster</name>
        <dbReference type="ChEBI" id="CHEBI:190135"/>
    </cofactor>
</comment>
<evidence type="ECO:0000256" key="7">
    <source>
        <dbReference type="ARBA" id="ARBA00023014"/>
    </source>
</evidence>
<dbReference type="InterPro" id="IPR054716">
    <property type="entry name" value="Sol_Rieske_ferrdox_dom"/>
</dbReference>
<evidence type="ECO:0000256" key="9">
    <source>
        <dbReference type="ARBA" id="ARBA00071952"/>
    </source>
</evidence>
<dbReference type="GO" id="GO:0051537">
    <property type="term" value="F:2 iron, 2 sulfur cluster binding"/>
    <property type="evidence" value="ECO:0007669"/>
    <property type="project" value="UniProtKB-KW"/>
</dbReference>
<dbReference type="Proteomes" id="UP000314987">
    <property type="component" value="Unassembled WGS sequence"/>
</dbReference>
<keyword evidence="6" id="KW-0408">Iron</keyword>
<evidence type="ECO:0000256" key="2">
    <source>
        <dbReference type="ARBA" id="ARBA00022714"/>
    </source>
</evidence>
<dbReference type="Pfam" id="PF22543">
    <property type="entry name" value="Rieske_4"/>
    <property type="match status" value="1"/>
</dbReference>
<keyword evidence="5" id="KW-0007">Acetylation</keyword>
<dbReference type="GO" id="GO:0046872">
    <property type="term" value="F:metal ion binding"/>
    <property type="evidence" value="ECO:0007669"/>
    <property type="project" value="UniProtKB-KW"/>
</dbReference>
<name>A0A4X2L031_VOMUR</name>
<dbReference type="InterPro" id="IPR017941">
    <property type="entry name" value="Rieske_2Fe-2S"/>
</dbReference>
<evidence type="ECO:0000313" key="11">
    <source>
        <dbReference type="Ensembl" id="ENSVURP00010017333.1"/>
    </source>
</evidence>
<dbReference type="STRING" id="29139.ENSVURP00010017333"/>
<dbReference type="AlphaFoldDB" id="A0A4X2L031"/>
<dbReference type="SUPFAM" id="SSF50022">
    <property type="entry name" value="ISP domain"/>
    <property type="match status" value="1"/>
</dbReference>
<evidence type="ECO:0000256" key="4">
    <source>
        <dbReference type="ARBA" id="ARBA00022737"/>
    </source>
</evidence>
<evidence type="ECO:0000256" key="5">
    <source>
        <dbReference type="ARBA" id="ARBA00022990"/>
    </source>
</evidence>
<organism evidence="11 12">
    <name type="scientific">Vombatus ursinus</name>
    <name type="common">Common wombat</name>
    <dbReference type="NCBI Taxonomy" id="29139"/>
    <lineage>
        <taxon>Eukaryota</taxon>
        <taxon>Metazoa</taxon>
        <taxon>Chordata</taxon>
        <taxon>Craniata</taxon>
        <taxon>Vertebrata</taxon>
        <taxon>Euteleostomi</taxon>
        <taxon>Mammalia</taxon>
        <taxon>Metatheria</taxon>
        <taxon>Diprotodontia</taxon>
        <taxon>Vombatidae</taxon>
        <taxon>Vombatus</taxon>
    </lineage>
</organism>
<dbReference type="PROSITE" id="PS51296">
    <property type="entry name" value="RIESKE"/>
    <property type="match status" value="1"/>
</dbReference>
<dbReference type="FunFam" id="2.102.10.10:FF:000009">
    <property type="entry name" value="Rieske Fe-S domain containing"/>
    <property type="match status" value="1"/>
</dbReference>
<evidence type="ECO:0000313" key="12">
    <source>
        <dbReference type="Proteomes" id="UP000314987"/>
    </source>
</evidence>
<keyword evidence="1" id="KW-0597">Phosphoprotein</keyword>
<dbReference type="Ensembl" id="ENSVURT00010019685.1">
    <property type="protein sequence ID" value="ENSVURP00010017333.1"/>
    <property type="gene ID" value="ENSVURG00010013232.1"/>
</dbReference>
<evidence type="ECO:0000259" key="10">
    <source>
        <dbReference type="PROSITE" id="PS51296"/>
    </source>
</evidence>
<evidence type="ECO:0000256" key="8">
    <source>
        <dbReference type="ARBA" id="ARBA00034078"/>
    </source>
</evidence>
<keyword evidence="2" id="KW-0001">2Fe-2S</keyword>
<keyword evidence="7" id="KW-0411">Iron-sulfur</keyword>
<sequence>MDLQRSTQDLKTIENNYSVYVGREENIKKSQRMTTVVHDREVVIFYHKGEYHAMDICSYHLGGSLHLREIEDFDEQACIVCSWHKYKITLSIGEGLYQSINPKDSSAVLKWCSKGIKQRIHTVTVKNGHIYVTLSKA</sequence>